<dbReference type="AlphaFoldDB" id="A0A2P2JLZ4"/>
<accession>A0A2P2JLZ4</accession>
<name>A0A2P2JLZ4_RHIMU</name>
<protein>
    <submittedName>
        <fullName evidence="1">Uncharacterized protein</fullName>
    </submittedName>
</protein>
<organism evidence="1">
    <name type="scientific">Rhizophora mucronata</name>
    <name type="common">Asiatic mangrove</name>
    <dbReference type="NCBI Taxonomy" id="61149"/>
    <lineage>
        <taxon>Eukaryota</taxon>
        <taxon>Viridiplantae</taxon>
        <taxon>Streptophyta</taxon>
        <taxon>Embryophyta</taxon>
        <taxon>Tracheophyta</taxon>
        <taxon>Spermatophyta</taxon>
        <taxon>Magnoliopsida</taxon>
        <taxon>eudicotyledons</taxon>
        <taxon>Gunneridae</taxon>
        <taxon>Pentapetalae</taxon>
        <taxon>rosids</taxon>
        <taxon>fabids</taxon>
        <taxon>Malpighiales</taxon>
        <taxon>Rhizophoraceae</taxon>
        <taxon>Rhizophora</taxon>
    </lineage>
</organism>
<sequence length="26" mass="2759">MASSEVKFPAEVATKIDMTTAEITST</sequence>
<dbReference type="EMBL" id="GGEC01013998">
    <property type="protein sequence ID" value="MBW94481.1"/>
    <property type="molecule type" value="Transcribed_RNA"/>
</dbReference>
<proteinExistence type="predicted"/>
<reference evidence="1" key="1">
    <citation type="submission" date="2018-02" db="EMBL/GenBank/DDBJ databases">
        <title>Rhizophora mucronata_Transcriptome.</title>
        <authorList>
            <person name="Meera S.P."/>
            <person name="Sreeshan A."/>
            <person name="Augustine A."/>
        </authorList>
    </citation>
    <scope>NUCLEOTIDE SEQUENCE</scope>
    <source>
        <tissue evidence="1">Leaf</tissue>
    </source>
</reference>
<evidence type="ECO:0000313" key="1">
    <source>
        <dbReference type="EMBL" id="MBW94481.1"/>
    </source>
</evidence>